<dbReference type="Gene3D" id="3.40.50.720">
    <property type="entry name" value="NAD(P)-binding Rossmann-like Domain"/>
    <property type="match status" value="1"/>
</dbReference>
<dbReference type="InterPro" id="IPR000683">
    <property type="entry name" value="Gfo/Idh/MocA-like_OxRdtase_N"/>
</dbReference>
<protein>
    <submittedName>
        <fullName evidence="3">Gfo/Idh/MocA family oxidoreductase</fullName>
    </submittedName>
</protein>
<dbReference type="InterPro" id="IPR050463">
    <property type="entry name" value="Gfo/Idh/MocA_oxidrdct_glycsds"/>
</dbReference>
<evidence type="ECO:0000259" key="1">
    <source>
        <dbReference type="Pfam" id="PF01408"/>
    </source>
</evidence>
<dbReference type="InterPro" id="IPR036291">
    <property type="entry name" value="NAD(P)-bd_dom_sf"/>
</dbReference>
<name>A0A7S7NW29_PALFE</name>
<dbReference type="GO" id="GO:0000166">
    <property type="term" value="F:nucleotide binding"/>
    <property type="evidence" value="ECO:0007669"/>
    <property type="project" value="InterPro"/>
</dbReference>
<dbReference type="PANTHER" id="PTHR43818:SF5">
    <property type="entry name" value="OXIDOREDUCTASE FAMILY PROTEIN"/>
    <property type="match status" value="1"/>
</dbReference>
<evidence type="ECO:0000313" key="3">
    <source>
        <dbReference type="EMBL" id="QOY90857.1"/>
    </source>
</evidence>
<proteinExistence type="predicted"/>
<accession>A0A7S7NW29</accession>
<dbReference type="Proteomes" id="UP000593892">
    <property type="component" value="Chromosome"/>
</dbReference>
<dbReference type="KEGG" id="pfer:IRI77_13195"/>
<dbReference type="Pfam" id="PF19051">
    <property type="entry name" value="GFO_IDH_MocA_C2"/>
    <property type="match status" value="2"/>
</dbReference>
<dbReference type="SUPFAM" id="SSF55347">
    <property type="entry name" value="Glyceraldehyde-3-phosphate dehydrogenase-like, C-terminal domain"/>
    <property type="match status" value="1"/>
</dbReference>
<dbReference type="PANTHER" id="PTHR43818">
    <property type="entry name" value="BCDNA.GH03377"/>
    <property type="match status" value="1"/>
</dbReference>
<feature type="domain" description="Gfo/Idh/MocA-like oxidoreductase bacterial type C-terminal" evidence="2">
    <location>
        <begin position="375"/>
        <end position="445"/>
    </location>
</feature>
<dbReference type="EMBL" id="CP063849">
    <property type="protein sequence ID" value="QOY90857.1"/>
    <property type="molecule type" value="Genomic_DNA"/>
</dbReference>
<dbReference type="AlphaFoldDB" id="A0A7S7NW29"/>
<gene>
    <name evidence="3" type="ORF">IRI77_13195</name>
</gene>
<feature type="domain" description="Gfo/Idh/MocA-like oxidoreductase bacterial type C-terminal" evidence="2">
    <location>
        <begin position="196"/>
        <end position="257"/>
    </location>
</feature>
<reference evidence="3 4" key="1">
    <citation type="submission" date="2020-10" db="EMBL/GenBank/DDBJ databases">
        <title>Complete genome sequence of Paludibaculum fermentans P105T, a facultatively anaerobic acidobacterium capable of dissimilatory Fe(III) reduction.</title>
        <authorList>
            <person name="Dedysh S.N."/>
            <person name="Beletsky A.V."/>
            <person name="Kulichevskaya I.S."/>
            <person name="Mardanov A.V."/>
            <person name="Ravin N.V."/>
        </authorList>
    </citation>
    <scope>NUCLEOTIDE SEQUENCE [LARGE SCALE GENOMIC DNA]</scope>
    <source>
        <strain evidence="3 4">P105</strain>
    </source>
</reference>
<dbReference type="Gene3D" id="3.30.360.10">
    <property type="entry name" value="Dihydrodipicolinate Reductase, domain 2"/>
    <property type="match status" value="1"/>
</dbReference>
<feature type="domain" description="Gfo/Idh/MocA-like oxidoreductase N-terminal" evidence="1">
    <location>
        <begin position="31"/>
        <end position="154"/>
    </location>
</feature>
<evidence type="ECO:0000313" key="4">
    <source>
        <dbReference type="Proteomes" id="UP000593892"/>
    </source>
</evidence>
<dbReference type="InterPro" id="IPR043906">
    <property type="entry name" value="Gfo/Idh/MocA_OxRdtase_bact_C"/>
</dbReference>
<dbReference type="RefSeq" id="WP_194452514.1">
    <property type="nucleotide sequence ID" value="NZ_CP063849.1"/>
</dbReference>
<keyword evidence="4" id="KW-1185">Reference proteome</keyword>
<sequence>MSEAGPVTRRAAIGALTAASYSRVAGANNRIGVGFIGYGLIGAQHVFDFKSQDDVDLVGLAETYEPRLREGIAACEARPGTKTRGYRDFRRLLDEKDIDAVVVSTPDHWHALLTMMACAAGKDVYVEKPMTLFVREGRWMTQVVRRHKRVVQVGTQQRSGVHYQAARKLVQEQYFGKLLSVRMAAFRNIMPGFGKPAEPQPENFDYDMWLGPAPARPYQPHRGLYHFRWFWDFSGGQMTNLAAHELDIVQWVTGQKGPRAVSSSGGRFALEDDGETADTQDALFEYDKFTAIWSHREACLGRRPPGGSEYAGTKGALLINRAGFEVLPDTKMPPGNAIPVFKGQPQGGPKREAVTPEPWIQAMKVPGSSDDQFRAHVRNFLDCIKSRERTVADVEDGHQTAVACHLANISLRTGRKIRWDPDKEEILNDPEAAAMLERPYRKPWDRVLKGLLS</sequence>
<dbReference type="Pfam" id="PF01408">
    <property type="entry name" value="GFO_IDH_MocA"/>
    <property type="match status" value="1"/>
</dbReference>
<dbReference type="SUPFAM" id="SSF51735">
    <property type="entry name" value="NAD(P)-binding Rossmann-fold domains"/>
    <property type="match status" value="1"/>
</dbReference>
<organism evidence="3 4">
    <name type="scientific">Paludibaculum fermentans</name>
    <dbReference type="NCBI Taxonomy" id="1473598"/>
    <lineage>
        <taxon>Bacteria</taxon>
        <taxon>Pseudomonadati</taxon>
        <taxon>Acidobacteriota</taxon>
        <taxon>Terriglobia</taxon>
        <taxon>Bryobacterales</taxon>
        <taxon>Bryobacteraceae</taxon>
        <taxon>Paludibaculum</taxon>
    </lineage>
</organism>
<evidence type="ECO:0000259" key="2">
    <source>
        <dbReference type="Pfam" id="PF19051"/>
    </source>
</evidence>